<reference evidence="3" key="1">
    <citation type="journal article" date="2017" name="Nat. Ecol. Evol.">
        <title>Genome expansion and lineage-specific genetic innovations in the forest pathogenic fungi Armillaria.</title>
        <authorList>
            <person name="Sipos G."/>
            <person name="Prasanna A.N."/>
            <person name="Walter M.C."/>
            <person name="O'Connor E."/>
            <person name="Balint B."/>
            <person name="Krizsan K."/>
            <person name="Kiss B."/>
            <person name="Hess J."/>
            <person name="Varga T."/>
            <person name="Slot J."/>
            <person name="Riley R."/>
            <person name="Boka B."/>
            <person name="Rigling D."/>
            <person name="Barry K."/>
            <person name="Lee J."/>
            <person name="Mihaltcheva S."/>
            <person name="LaButti K."/>
            <person name="Lipzen A."/>
            <person name="Waldron R."/>
            <person name="Moloney N.M."/>
            <person name="Sperisen C."/>
            <person name="Kredics L."/>
            <person name="Vagvoelgyi C."/>
            <person name="Patrignani A."/>
            <person name="Fitzpatrick D."/>
            <person name="Nagy I."/>
            <person name="Doyle S."/>
            <person name="Anderson J.B."/>
            <person name="Grigoriev I.V."/>
            <person name="Gueldener U."/>
            <person name="Muensterkoetter M."/>
            <person name="Nagy L.G."/>
        </authorList>
    </citation>
    <scope>NUCLEOTIDE SEQUENCE [LARGE SCALE GENOMIC DNA]</scope>
    <source>
        <strain evidence="3">C18/9</strain>
    </source>
</reference>
<accession>A0A284RHZ1</accession>
<evidence type="ECO:0000313" key="3">
    <source>
        <dbReference type="Proteomes" id="UP000219338"/>
    </source>
</evidence>
<evidence type="ECO:0000256" key="1">
    <source>
        <dbReference type="SAM" id="MobiDB-lite"/>
    </source>
</evidence>
<dbReference type="PANTHER" id="PTHR39474">
    <property type="entry name" value="UNNAMED PRODUCT"/>
    <property type="match status" value="1"/>
</dbReference>
<sequence>MTEPHTPLRLPAPSDKSDVTQVGIGSTVKLDNLGPMVVNSDGTLSRVANWANMTEKEKETTLRVLSARNKIRLENEEKKLHEQESSN</sequence>
<dbReference type="EMBL" id="FUEG01000009">
    <property type="protein sequence ID" value="SJL08371.1"/>
    <property type="molecule type" value="Genomic_DNA"/>
</dbReference>
<dbReference type="PANTHER" id="PTHR39474:SF1">
    <property type="entry name" value="FUNGAL SPECIFIC TRANSCRIPTION FACTOR"/>
    <property type="match status" value="1"/>
</dbReference>
<protein>
    <submittedName>
        <fullName evidence="2">Uncharacterized protein</fullName>
    </submittedName>
</protein>
<dbReference type="OrthoDB" id="4590138at2759"/>
<dbReference type="STRING" id="47428.A0A284RHZ1"/>
<dbReference type="AlphaFoldDB" id="A0A284RHZ1"/>
<dbReference type="OMA" id="WAGMTEH"/>
<feature type="region of interest" description="Disordered" evidence="1">
    <location>
        <begin position="1"/>
        <end position="20"/>
    </location>
</feature>
<dbReference type="Proteomes" id="UP000219338">
    <property type="component" value="Unassembled WGS sequence"/>
</dbReference>
<organism evidence="2 3">
    <name type="scientific">Armillaria ostoyae</name>
    <name type="common">Armillaria root rot fungus</name>
    <dbReference type="NCBI Taxonomy" id="47428"/>
    <lineage>
        <taxon>Eukaryota</taxon>
        <taxon>Fungi</taxon>
        <taxon>Dikarya</taxon>
        <taxon>Basidiomycota</taxon>
        <taxon>Agaricomycotina</taxon>
        <taxon>Agaricomycetes</taxon>
        <taxon>Agaricomycetidae</taxon>
        <taxon>Agaricales</taxon>
        <taxon>Marasmiineae</taxon>
        <taxon>Physalacriaceae</taxon>
        <taxon>Armillaria</taxon>
    </lineage>
</organism>
<gene>
    <name evidence="2" type="ORF">ARMOST_11734</name>
</gene>
<name>A0A284RHZ1_ARMOS</name>
<proteinExistence type="predicted"/>
<evidence type="ECO:0000313" key="2">
    <source>
        <dbReference type="EMBL" id="SJL08371.1"/>
    </source>
</evidence>
<keyword evidence="3" id="KW-1185">Reference proteome</keyword>